<evidence type="ECO:0000313" key="2">
    <source>
        <dbReference type="Proteomes" id="UP001589716"/>
    </source>
</evidence>
<dbReference type="Pfam" id="PF01663">
    <property type="entry name" value="Phosphodiest"/>
    <property type="match status" value="1"/>
</dbReference>
<dbReference type="InterPro" id="IPR002591">
    <property type="entry name" value="Phosphodiest/P_Trfase"/>
</dbReference>
<dbReference type="EMBL" id="JBHMCT010000019">
    <property type="protein sequence ID" value="MFB9557814.1"/>
    <property type="molecule type" value="Genomic_DNA"/>
</dbReference>
<dbReference type="Gene3D" id="3.40.720.10">
    <property type="entry name" value="Alkaline Phosphatase, subunit A"/>
    <property type="match status" value="1"/>
</dbReference>
<organism evidence="1 2">
    <name type="scientific">Streptomyces roseoviridis</name>
    <dbReference type="NCBI Taxonomy" id="67361"/>
    <lineage>
        <taxon>Bacteria</taxon>
        <taxon>Bacillati</taxon>
        <taxon>Actinomycetota</taxon>
        <taxon>Actinomycetes</taxon>
        <taxon>Kitasatosporales</taxon>
        <taxon>Streptomycetaceae</taxon>
        <taxon>Streptomyces</taxon>
    </lineage>
</organism>
<name>A0ABV5QWQ9_9ACTN</name>
<proteinExistence type="predicted"/>
<accession>A0ABV5QWQ9</accession>
<gene>
    <name evidence="1" type="ORF">ACFFTP_26970</name>
</gene>
<dbReference type="PANTHER" id="PTHR10151:SF120">
    <property type="entry name" value="BIS(5'-ADENOSYL)-TRIPHOSPHATASE"/>
    <property type="match status" value="1"/>
</dbReference>
<dbReference type="Proteomes" id="UP001589716">
    <property type="component" value="Unassembled WGS sequence"/>
</dbReference>
<dbReference type="PANTHER" id="PTHR10151">
    <property type="entry name" value="ECTONUCLEOTIDE PYROPHOSPHATASE/PHOSPHODIESTERASE"/>
    <property type="match status" value="1"/>
</dbReference>
<dbReference type="SUPFAM" id="SSF53649">
    <property type="entry name" value="Alkaline phosphatase-like"/>
    <property type="match status" value="1"/>
</dbReference>
<protein>
    <submittedName>
        <fullName evidence="1">Nucleotide pyrophosphatase/phosphodiesterase family protein</fullName>
    </submittedName>
</protein>
<dbReference type="RefSeq" id="WP_345485092.1">
    <property type="nucleotide sequence ID" value="NZ_BAAAWU010000001.1"/>
</dbReference>
<comment type="caution">
    <text evidence="1">The sequence shown here is derived from an EMBL/GenBank/DDBJ whole genome shotgun (WGS) entry which is preliminary data.</text>
</comment>
<reference evidence="1 2" key="1">
    <citation type="submission" date="2024-09" db="EMBL/GenBank/DDBJ databases">
        <authorList>
            <person name="Sun Q."/>
            <person name="Mori K."/>
        </authorList>
    </citation>
    <scope>NUCLEOTIDE SEQUENCE [LARGE SCALE GENOMIC DNA]</scope>
    <source>
        <strain evidence="1 2">JCM 4414</strain>
    </source>
</reference>
<dbReference type="InterPro" id="IPR017850">
    <property type="entry name" value="Alkaline_phosphatase_core_sf"/>
</dbReference>
<sequence>MVLPVALTGGWPDDPVPLDPASAPVPAYGTGSLADLLPTLVAGQGVPGFEARLTELEPADRNCVFLIDGLGWEQIKAHPDEAPYLTSLLAGSLGGTGRPLTAGFPATTATSLASVGTGQFPGTHGLPGYTVRNPDTGELMNQLRWNPWTSPPVWQPYPTVFRLADEAGIHTAQVSSPVFRDTPLTKIALSGGTFHGRLSGEERMDLAAEQLAAGDRSLVYTYYSELDGAGHRFGIGSDAWRGQLMFVDRLVQRLAEQLPPRSALYVTADHGMVDIPFDEDHRIDFDEDWELRAGVALLGGEGRARHVYAVPGAEADVLTCWREVLGDRFWVASRDEAIGLGWFGDRIDERVYGRIGDVIAAADGDLALTASVNEPNESAMVGMHGSMTPAEQLVPLLEVRT</sequence>
<evidence type="ECO:0000313" key="1">
    <source>
        <dbReference type="EMBL" id="MFB9557814.1"/>
    </source>
</evidence>
<keyword evidence="2" id="KW-1185">Reference proteome</keyword>